<proteinExistence type="predicted"/>
<evidence type="ECO:0000256" key="1">
    <source>
        <dbReference type="SAM" id="MobiDB-lite"/>
    </source>
</evidence>
<organism evidence="4">
    <name type="scientific">Chromera velia CCMP2878</name>
    <dbReference type="NCBI Taxonomy" id="1169474"/>
    <lineage>
        <taxon>Eukaryota</taxon>
        <taxon>Sar</taxon>
        <taxon>Alveolata</taxon>
        <taxon>Colpodellida</taxon>
        <taxon>Chromeraceae</taxon>
        <taxon>Chromera</taxon>
    </lineage>
</organism>
<dbReference type="PANTHER" id="PTHR47473">
    <property type="entry name" value="BTA1P"/>
    <property type="match status" value="1"/>
</dbReference>
<dbReference type="EMBL" id="CDMZ01003743">
    <property type="protein sequence ID" value="CEM47425.1"/>
    <property type="molecule type" value="Genomic_DNA"/>
</dbReference>
<reference evidence="4" key="1">
    <citation type="submission" date="2014-11" db="EMBL/GenBank/DDBJ databases">
        <authorList>
            <person name="Otto D Thomas"/>
            <person name="Naeem Raeece"/>
        </authorList>
    </citation>
    <scope>NUCLEOTIDE SEQUENCE</scope>
</reference>
<protein>
    <recommendedName>
        <fullName evidence="3">Methyltransferase type 12 domain-containing protein</fullName>
    </recommendedName>
</protein>
<name>A0A0G4HSZ4_9ALVE</name>
<sequence length="730" mass="83982">MSENHFLDYVKAALYLWMMIPLTIIGTLLQPVWSLMWMLTDKILWRLVGRSFIYNVSWEDPRIDHKVFKLKEDDRVVTLCSAGDNALDYVIEGCHVTAVDLNSCQIALAELKSLAIQHLEYEEVFRIFGVNDIRLLRKVYFGTLRKHMSEVGREFWDSYVYRIRNFQYAGSSGKLAYFIFRVLFPILGLGWLRKAILEKVSREEFQALCRKKDMTIRVICHVAENYLMKACSSFAGVPKSQLQLGLHRPDNAQHVFDNVLQGTDIVHDNYFFAGYLLGYYTRENCPRYLQQKHFAALKNNLKAGKLALFHGSLLDLLKDKPKVGEGGDLFTVASLLDHMDWMPASMINEEIACLVEHMDPQKGRIFWRTFSEVVHSLPLIWLNPQRVDDRGDRVPMYFSTWISHLKDQKRTIVHRVPNLHARWSNQSLFSKLLTGAKIVSFPIVHRIHQHLPALLGTTASASSGASPAEGDSSGDNNNSVQAQAHDHQSVMEAFYQTQKEGYDAFRENMLHARPLMMTYFPILKPDPVTGKGRMVWVDVGGGTARNLEYLNPTDVRKHFARIVIVDISPSLLSIAEKRIKELGLDDIVETHCCDFTRLDDSDLRRLPKNGTADVVTLSYSLSMIPDKQAAVRNSVNLLKEKGEGFLLLADFVQRGKRHTSMPIYKRLVRRLETAFHVWWFKQDNVHLLSAPDTRLVTSRMETQWDWRFRGSVPFLPFMRPYHGVLVAHTR</sequence>
<dbReference type="CDD" id="cd02440">
    <property type="entry name" value="AdoMet_MTases"/>
    <property type="match status" value="1"/>
</dbReference>
<accession>A0A0G4HSZ4</accession>
<dbReference type="AlphaFoldDB" id="A0A0G4HSZ4"/>
<feature type="compositionally biased region" description="Low complexity" evidence="1">
    <location>
        <begin position="458"/>
        <end position="475"/>
    </location>
</feature>
<dbReference type="PANTHER" id="PTHR47473:SF1">
    <property type="entry name" value="METHYLTRANSFERASE DOMAIN-CONTAINING PROTEIN"/>
    <property type="match status" value="1"/>
</dbReference>
<dbReference type="SUPFAM" id="SSF53335">
    <property type="entry name" value="S-adenosyl-L-methionine-dependent methyltransferases"/>
    <property type="match status" value="1"/>
</dbReference>
<keyword evidence="2" id="KW-0812">Transmembrane</keyword>
<evidence type="ECO:0000256" key="2">
    <source>
        <dbReference type="SAM" id="Phobius"/>
    </source>
</evidence>
<dbReference type="InterPro" id="IPR029063">
    <property type="entry name" value="SAM-dependent_MTases_sf"/>
</dbReference>
<dbReference type="InterPro" id="IPR021829">
    <property type="entry name" value="DUF3419"/>
</dbReference>
<keyword evidence="2" id="KW-1133">Transmembrane helix</keyword>
<dbReference type="Gene3D" id="3.40.50.150">
    <property type="entry name" value="Vaccinia Virus protein VP39"/>
    <property type="match status" value="1"/>
</dbReference>
<dbReference type="Pfam" id="PF08242">
    <property type="entry name" value="Methyltransf_12"/>
    <property type="match status" value="1"/>
</dbReference>
<feature type="region of interest" description="Disordered" evidence="1">
    <location>
        <begin position="458"/>
        <end position="483"/>
    </location>
</feature>
<dbReference type="Pfam" id="PF11899">
    <property type="entry name" value="DUF3419"/>
    <property type="match status" value="1"/>
</dbReference>
<gene>
    <name evidence="4" type="ORF">Cvel_31172</name>
</gene>
<feature type="domain" description="Methyltransferase type 12" evidence="3">
    <location>
        <begin position="537"/>
        <end position="642"/>
    </location>
</feature>
<feature type="transmembrane region" description="Helical" evidence="2">
    <location>
        <begin position="12"/>
        <end position="36"/>
    </location>
</feature>
<dbReference type="InterPro" id="IPR013217">
    <property type="entry name" value="Methyltransf_12"/>
</dbReference>
<keyword evidence="2" id="KW-0472">Membrane</keyword>
<evidence type="ECO:0000259" key="3">
    <source>
        <dbReference type="Pfam" id="PF08242"/>
    </source>
</evidence>
<evidence type="ECO:0000313" key="4">
    <source>
        <dbReference type="EMBL" id="CEM47425.1"/>
    </source>
</evidence>
<dbReference type="VEuPathDB" id="CryptoDB:Cvel_31172"/>
<feature type="transmembrane region" description="Helical" evidence="2">
    <location>
        <begin position="175"/>
        <end position="192"/>
    </location>
</feature>